<dbReference type="EMBL" id="JANBUN010003597">
    <property type="protein sequence ID" value="KAJ2790111.1"/>
    <property type="molecule type" value="Genomic_DNA"/>
</dbReference>
<keyword evidence="2" id="KW-1185">Reference proteome</keyword>
<evidence type="ECO:0000313" key="2">
    <source>
        <dbReference type="Proteomes" id="UP001140087"/>
    </source>
</evidence>
<organism evidence="1 2">
    <name type="scientific">Coemansia helicoidea</name>
    <dbReference type="NCBI Taxonomy" id="1286919"/>
    <lineage>
        <taxon>Eukaryota</taxon>
        <taxon>Fungi</taxon>
        <taxon>Fungi incertae sedis</taxon>
        <taxon>Zoopagomycota</taxon>
        <taxon>Kickxellomycotina</taxon>
        <taxon>Kickxellomycetes</taxon>
        <taxon>Kickxellales</taxon>
        <taxon>Kickxellaceae</taxon>
        <taxon>Coemansia</taxon>
    </lineage>
</organism>
<evidence type="ECO:0000313" key="1">
    <source>
        <dbReference type="EMBL" id="KAJ2790111.1"/>
    </source>
</evidence>
<feature type="non-terminal residue" evidence="1">
    <location>
        <position position="1"/>
    </location>
</feature>
<reference evidence="1" key="1">
    <citation type="submission" date="2022-07" db="EMBL/GenBank/DDBJ databases">
        <title>Phylogenomic reconstructions and comparative analyses of Kickxellomycotina fungi.</title>
        <authorList>
            <person name="Reynolds N.K."/>
            <person name="Stajich J.E."/>
            <person name="Barry K."/>
            <person name="Grigoriev I.V."/>
            <person name="Crous P."/>
            <person name="Smith M.E."/>
        </authorList>
    </citation>
    <scope>NUCLEOTIDE SEQUENCE</scope>
    <source>
        <strain evidence="1">BCRC 34780</strain>
    </source>
</reference>
<proteinExistence type="predicted"/>
<gene>
    <name evidence="1" type="ORF">H4R21_006584</name>
</gene>
<comment type="caution">
    <text evidence="1">The sequence shown here is derived from an EMBL/GenBank/DDBJ whole genome shotgun (WGS) entry which is preliminary data.</text>
</comment>
<name>A0ACC1KHP2_9FUNG</name>
<dbReference type="Proteomes" id="UP001140087">
    <property type="component" value="Unassembled WGS sequence"/>
</dbReference>
<sequence>IALGRGVCGTAASEGRTVLVADVREFPGHIACDAASRSEIVVPLRAADGRVLGVFDIDASEVGSFDEYDRTGLEAIARMVVEASDM</sequence>
<protein>
    <submittedName>
        <fullName evidence="1">Uncharacterized protein</fullName>
    </submittedName>
</protein>
<accession>A0ACC1KHP2</accession>